<reference evidence="2" key="1">
    <citation type="submission" date="2018-04" db="EMBL/GenBank/DDBJ databases">
        <title>Evolution of mitochondrial genomes in the ant genus Acropyga (Hymenoptera: Formicidae: Formicinae).</title>
        <authorList>
            <person name="Duan X.-Y."/>
            <person name="Qian Z.-Q."/>
        </authorList>
    </citation>
    <scope>NUCLEOTIDE SEQUENCE</scope>
</reference>
<evidence type="ECO:0000256" key="1">
    <source>
        <dbReference type="SAM" id="Phobius"/>
    </source>
</evidence>
<keyword evidence="1" id="KW-0812">Transmembrane</keyword>
<sequence>MMKELLIFNMMITTSLLIILFMQMINMMNFNPIMIMINMLMYSLLTCMYISEWKSNFLYSIILFLIMISGLLIIFLYFSSLISNEQMNFKINKLLFFNLILNIIIFYILNSIFNFLPFSMKKFNFSEITLIYKFNEMNYQNILNLYEYPYSNLTIISMLYLLISLFMIIKICSIKSSTLRKIS</sequence>
<name>A0A6G5NIC8_9HYME</name>
<feature type="transmembrane region" description="Helical" evidence="1">
    <location>
        <begin position="6"/>
        <end position="25"/>
    </location>
</feature>
<protein>
    <submittedName>
        <fullName evidence="2">NADH dehydrogenase subunit 6</fullName>
    </submittedName>
</protein>
<geneLocation type="mitochondrion" evidence="2"/>
<feature type="transmembrane region" description="Helical" evidence="1">
    <location>
        <begin position="94"/>
        <end position="116"/>
    </location>
</feature>
<gene>
    <name evidence="2" type="primary">nad6</name>
</gene>
<evidence type="ECO:0000313" key="2">
    <source>
        <dbReference type="EMBL" id="QBG38592.1"/>
    </source>
</evidence>
<dbReference type="EMBL" id="MH158404">
    <property type="protein sequence ID" value="QBG38592.1"/>
    <property type="molecule type" value="Genomic_DNA"/>
</dbReference>
<keyword evidence="1" id="KW-0472">Membrane</keyword>
<feature type="transmembrane region" description="Helical" evidence="1">
    <location>
        <begin position="153"/>
        <end position="172"/>
    </location>
</feature>
<keyword evidence="1" id="KW-1133">Transmembrane helix</keyword>
<accession>A0A6G5NIC8</accession>
<organism evidence="2">
    <name type="scientific">Acropyga donisthorpei</name>
    <dbReference type="NCBI Taxonomy" id="354293"/>
    <lineage>
        <taxon>Eukaryota</taxon>
        <taxon>Metazoa</taxon>
        <taxon>Ecdysozoa</taxon>
        <taxon>Arthropoda</taxon>
        <taxon>Hexapoda</taxon>
        <taxon>Insecta</taxon>
        <taxon>Pterygota</taxon>
        <taxon>Neoptera</taxon>
        <taxon>Endopterygota</taxon>
        <taxon>Hymenoptera</taxon>
        <taxon>Apocrita</taxon>
        <taxon>Aculeata</taxon>
        <taxon>Formicoidea</taxon>
        <taxon>Formicidae</taxon>
        <taxon>Formicinae</taxon>
        <taxon>Acropyga</taxon>
    </lineage>
</organism>
<keyword evidence="2" id="KW-0496">Mitochondrion</keyword>
<proteinExistence type="predicted"/>
<dbReference type="AlphaFoldDB" id="A0A6G5NIC8"/>
<feature type="transmembrane region" description="Helical" evidence="1">
    <location>
        <begin position="57"/>
        <end position="82"/>
    </location>
</feature>